<dbReference type="InterPro" id="IPR017439">
    <property type="entry name" value="Amidohydrolase"/>
</dbReference>
<dbReference type="Pfam" id="PF01546">
    <property type="entry name" value="Peptidase_M20"/>
    <property type="match status" value="1"/>
</dbReference>
<dbReference type="Gene3D" id="3.40.630.10">
    <property type="entry name" value="Zn peptidases"/>
    <property type="match status" value="1"/>
</dbReference>
<dbReference type="PANTHER" id="PTHR11014">
    <property type="entry name" value="PEPTIDASE M20 FAMILY MEMBER"/>
    <property type="match status" value="1"/>
</dbReference>
<keyword evidence="4" id="KW-1185">Reference proteome</keyword>
<dbReference type="InterPro" id="IPR002933">
    <property type="entry name" value="Peptidase_M20"/>
</dbReference>
<dbReference type="SUPFAM" id="SSF53187">
    <property type="entry name" value="Zn-dependent exopeptidases"/>
    <property type="match status" value="1"/>
</dbReference>
<dbReference type="EMBL" id="JAQIIO010000005">
    <property type="protein sequence ID" value="MDA5094601.1"/>
    <property type="molecule type" value="Genomic_DNA"/>
</dbReference>
<dbReference type="SUPFAM" id="SSF55031">
    <property type="entry name" value="Bacterial exopeptidase dimerisation domain"/>
    <property type="match status" value="1"/>
</dbReference>
<organism evidence="3 4">
    <name type="scientific">Aliiroseovarius salicola</name>
    <dbReference type="NCBI Taxonomy" id="3009082"/>
    <lineage>
        <taxon>Bacteria</taxon>
        <taxon>Pseudomonadati</taxon>
        <taxon>Pseudomonadota</taxon>
        <taxon>Alphaproteobacteria</taxon>
        <taxon>Rhodobacterales</taxon>
        <taxon>Paracoccaceae</taxon>
        <taxon>Aliiroseovarius</taxon>
    </lineage>
</organism>
<sequence>MPVINRIADFSEDMKTWRRWMHAHPELGLECHQTAAYVVARLREFGVDEVHEKIGVSGVVAIINGQGVGPTIGLRADMDALPMQEMTGLDHASQTEGLMHACGHDGHTTMLLGAARYLAETRNFAGRVALIFQPAEENSGGAKHMCDEGMMDRFDIKEVYALHNLPGEELGAFITSPGPLMAAVDTLRVNVTGLGGHAAYPEECRDPIMALVSMAQALQSIVSRNLPPMEQLVISVTQVHGGTVDNVVPETAWLEATIRSFTPEVRNMAEKRAGEIISGLAAAFDVEAEVIYERGYPATVNHSKQTEIALEVARELSGEDRVDGQGGVSMGAEDFSYMLEERPGAYLFLGQGDGPYVHHPQYDFNDEAAPYGASFFAKLVERLNSVGR</sequence>
<evidence type="ECO:0000256" key="1">
    <source>
        <dbReference type="ARBA" id="ARBA00022801"/>
    </source>
</evidence>
<keyword evidence="1" id="KW-0378">Hydrolase</keyword>
<reference evidence="3 4" key="1">
    <citation type="submission" date="2023-01" db="EMBL/GenBank/DDBJ databases">
        <authorList>
            <person name="Yoon J.-W."/>
        </authorList>
    </citation>
    <scope>NUCLEOTIDE SEQUENCE [LARGE SCALE GENOMIC DNA]</scope>
    <source>
        <strain evidence="3 4">KMU-50</strain>
    </source>
</reference>
<feature type="domain" description="Peptidase M20 dimerisation" evidence="2">
    <location>
        <begin position="186"/>
        <end position="266"/>
    </location>
</feature>
<evidence type="ECO:0000313" key="3">
    <source>
        <dbReference type="EMBL" id="MDA5094601.1"/>
    </source>
</evidence>
<dbReference type="InterPro" id="IPR011650">
    <property type="entry name" value="Peptidase_M20_dimer"/>
</dbReference>
<dbReference type="CDD" id="cd05666">
    <property type="entry name" value="M20_Acy1-like"/>
    <property type="match status" value="1"/>
</dbReference>
<protein>
    <submittedName>
        <fullName evidence="3">M20 family metallopeptidase</fullName>
    </submittedName>
</protein>
<name>A0ABT4W265_9RHOB</name>
<dbReference type="Pfam" id="PF07687">
    <property type="entry name" value="M20_dimer"/>
    <property type="match status" value="1"/>
</dbReference>
<gene>
    <name evidence="3" type="ORF">O2N63_10950</name>
</gene>
<evidence type="ECO:0000259" key="2">
    <source>
        <dbReference type="Pfam" id="PF07687"/>
    </source>
</evidence>
<comment type="caution">
    <text evidence="3">The sequence shown here is derived from an EMBL/GenBank/DDBJ whole genome shotgun (WGS) entry which is preliminary data.</text>
</comment>
<accession>A0ABT4W265</accession>
<dbReference type="InterPro" id="IPR036264">
    <property type="entry name" value="Bact_exopeptidase_dim_dom"/>
</dbReference>
<dbReference type="Gene3D" id="3.30.70.360">
    <property type="match status" value="1"/>
</dbReference>
<dbReference type="PIRSF" id="PIRSF005962">
    <property type="entry name" value="Pept_M20D_amidohydro"/>
    <property type="match status" value="1"/>
</dbReference>
<proteinExistence type="predicted"/>
<dbReference type="RefSeq" id="WP_271054309.1">
    <property type="nucleotide sequence ID" value="NZ_JAQIIO010000005.1"/>
</dbReference>
<dbReference type="Proteomes" id="UP001528040">
    <property type="component" value="Unassembled WGS sequence"/>
</dbReference>
<evidence type="ECO:0000313" key="4">
    <source>
        <dbReference type="Proteomes" id="UP001528040"/>
    </source>
</evidence>
<dbReference type="NCBIfam" id="TIGR01891">
    <property type="entry name" value="amidohydrolases"/>
    <property type="match status" value="1"/>
</dbReference>
<dbReference type="PANTHER" id="PTHR11014:SF63">
    <property type="entry name" value="METALLOPEPTIDASE, PUTATIVE (AFU_ORTHOLOGUE AFUA_6G09600)-RELATED"/>
    <property type="match status" value="1"/>
</dbReference>